<dbReference type="Gene3D" id="2.60.120.1540">
    <property type="match status" value="1"/>
</dbReference>
<feature type="domain" description="Alpha-2-macroglobulin bait region" evidence="1">
    <location>
        <begin position="26"/>
        <end position="173"/>
    </location>
</feature>
<dbReference type="Pfam" id="PF00207">
    <property type="entry name" value="A2M"/>
    <property type="match status" value="1"/>
</dbReference>
<dbReference type="SMART" id="SM01359">
    <property type="entry name" value="A2M_N_2"/>
    <property type="match status" value="1"/>
</dbReference>
<evidence type="ECO:0000259" key="1">
    <source>
        <dbReference type="SMART" id="SM01359"/>
    </source>
</evidence>
<dbReference type="Gene3D" id="2.20.130.20">
    <property type="match status" value="1"/>
</dbReference>
<dbReference type="PANTHER" id="PTHR11412:SF166">
    <property type="entry name" value="NTR DOMAIN-CONTAINING PROTEIN"/>
    <property type="match status" value="1"/>
</dbReference>
<dbReference type="PANTHER" id="PTHR11412">
    <property type="entry name" value="MACROGLOBULIN / COMPLEMENT"/>
    <property type="match status" value="1"/>
</dbReference>
<evidence type="ECO:0000259" key="2">
    <source>
        <dbReference type="SMART" id="SM01360"/>
    </source>
</evidence>
<dbReference type="Gene3D" id="2.60.40.1930">
    <property type="match status" value="2"/>
</dbReference>
<dbReference type="SMART" id="SM01360">
    <property type="entry name" value="A2M"/>
    <property type="match status" value="1"/>
</dbReference>
<gene>
    <name evidence="3" type="primary">ORF106862</name>
</gene>
<protein>
    <recommendedName>
        <fullName evidence="4">Alpha-2-macroglobulin bait region domain-containing protein</fullName>
    </recommendedName>
</protein>
<dbReference type="AlphaFoldDB" id="A0A0B7ACZ1"/>
<dbReference type="Gene3D" id="6.20.50.160">
    <property type="match status" value="1"/>
</dbReference>
<sequence length="568" mass="64058">EATTCSQTEPKVFNATKYISSGNEYLNIFLRDPIRSDEDGLLHLNYTQRGGKDKDVSQIQDSITILVLAKGRIVFNTKANRTKGGTYVILPSSLYSETIPRMRIIAYYVSTSSKYVIDSLVAYSQEGCIEEISFRTPLDRHRYKPKDRYNLTIRGTPGTRVGLLAVDSAILHLNKNQTLTRSLMLTQLDSHDKGTANGDGSNMEEILSNSGLYYLSLKVDTRVKSKTNYAMNVMHDYFPLMARSRQPNFSGVGESHREFKRENTNKMAKVAVQPQTIRSDFPESWLFNEILLTSKSTIEEITLPDSITTWSFLAVGLSSNRGVCVSESLEQPVVKLFFAELLLPNKVKRLEEVDVTIIIYNYHLYNLTVDGTVKGSKELCFLSNTADSFNEAAINFELYIQSMDSKSITFKVIPLQNGKLTVKVEVKSKHHHDVHDTVEKKMNVFAEGQKVKKSITFVLDPEGKHVPLDFARSREITFSDSVAVNNMYDIKNKKQQTTINLALPVEVIKGSESCRIFAFGDLMGDIINNYVVELRNLVDTPFLDAEEVLGDLAPTICPPICQLIRSYR</sequence>
<proteinExistence type="predicted"/>
<dbReference type="InterPro" id="IPR011625">
    <property type="entry name" value="A2M_N_BRD"/>
</dbReference>
<dbReference type="InterPro" id="IPR013783">
    <property type="entry name" value="Ig-like_fold"/>
</dbReference>
<evidence type="ECO:0008006" key="4">
    <source>
        <dbReference type="Google" id="ProtNLM"/>
    </source>
</evidence>
<dbReference type="EMBL" id="HACG01030965">
    <property type="protein sequence ID" value="CEK77830.1"/>
    <property type="molecule type" value="Transcribed_RNA"/>
</dbReference>
<dbReference type="InterPro" id="IPR001599">
    <property type="entry name" value="Macroglobln_a2"/>
</dbReference>
<name>A0A0B7ACZ1_9EUPU</name>
<dbReference type="Pfam" id="PF07703">
    <property type="entry name" value="A2M_BRD"/>
    <property type="match status" value="1"/>
</dbReference>
<accession>A0A0B7ACZ1</accession>
<feature type="domain" description="Alpha-2-macroglobulin" evidence="2">
    <location>
        <begin position="284"/>
        <end position="373"/>
    </location>
</feature>
<feature type="non-terminal residue" evidence="3">
    <location>
        <position position="1"/>
    </location>
</feature>
<evidence type="ECO:0000313" key="3">
    <source>
        <dbReference type="EMBL" id="CEK77830.1"/>
    </source>
</evidence>
<reference evidence="3" key="1">
    <citation type="submission" date="2014-12" db="EMBL/GenBank/DDBJ databases">
        <title>Insight into the proteome of Arion vulgaris.</title>
        <authorList>
            <person name="Aradska J."/>
            <person name="Bulat T."/>
            <person name="Smidak R."/>
            <person name="Sarate P."/>
            <person name="Gangsoo J."/>
            <person name="Sialana F."/>
            <person name="Bilban M."/>
            <person name="Lubec G."/>
        </authorList>
    </citation>
    <scope>NUCLEOTIDE SEQUENCE</scope>
    <source>
        <tissue evidence="3">Skin</tissue>
    </source>
</reference>
<dbReference type="InterPro" id="IPR050473">
    <property type="entry name" value="A2M/Complement_sys"/>
</dbReference>
<dbReference type="Gene3D" id="1.50.10.20">
    <property type="match status" value="1"/>
</dbReference>
<organism evidence="3">
    <name type="scientific">Arion vulgaris</name>
    <dbReference type="NCBI Taxonomy" id="1028688"/>
    <lineage>
        <taxon>Eukaryota</taxon>
        <taxon>Metazoa</taxon>
        <taxon>Spiralia</taxon>
        <taxon>Lophotrochozoa</taxon>
        <taxon>Mollusca</taxon>
        <taxon>Gastropoda</taxon>
        <taxon>Heterobranchia</taxon>
        <taxon>Euthyneura</taxon>
        <taxon>Panpulmonata</taxon>
        <taxon>Eupulmonata</taxon>
        <taxon>Stylommatophora</taxon>
        <taxon>Helicina</taxon>
        <taxon>Arionoidea</taxon>
        <taxon>Arionidae</taxon>
        <taxon>Arion</taxon>
    </lineage>
</organism>
<dbReference type="GO" id="GO:0004866">
    <property type="term" value="F:endopeptidase inhibitor activity"/>
    <property type="evidence" value="ECO:0007669"/>
    <property type="project" value="InterPro"/>
</dbReference>
<dbReference type="Gene3D" id="2.60.40.10">
    <property type="entry name" value="Immunoglobulins"/>
    <property type="match status" value="2"/>
</dbReference>